<evidence type="ECO:0000256" key="5">
    <source>
        <dbReference type="ARBA" id="ARBA00022824"/>
    </source>
</evidence>
<evidence type="ECO:0000256" key="4">
    <source>
        <dbReference type="ARBA" id="ARBA00022692"/>
    </source>
</evidence>
<protein>
    <recommendedName>
        <fullName evidence="9">Methyltransferase domain-containing protein</fullName>
    </recommendedName>
</protein>
<feature type="transmembrane region" description="Helical" evidence="8">
    <location>
        <begin position="111"/>
        <end position="133"/>
    </location>
</feature>
<dbReference type="Proteomes" id="UP000648187">
    <property type="component" value="Unassembled WGS sequence"/>
</dbReference>
<dbReference type="GO" id="GO:0005789">
    <property type="term" value="C:endoplasmic reticulum membrane"/>
    <property type="evidence" value="ECO:0007669"/>
    <property type="project" value="UniProtKB-SubCell"/>
</dbReference>
<dbReference type="InterPro" id="IPR052220">
    <property type="entry name" value="METTL25"/>
</dbReference>
<feature type="transmembrane region" description="Helical" evidence="8">
    <location>
        <begin position="409"/>
        <end position="428"/>
    </location>
</feature>
<dbReference type="InterPro" id="IPR005599">
    <property type="entry name" value="GPI_mannosylTrfase"/>
</dbReference>
<evidence type="ECO:0000313" key="11">
    <source>
        <dbReference type="Proteomes" id="UP000648187"/>
    </source>
</evidence>
<organism evidence="10 11">
    <name type="scientific">Spodoptera exigua</name>
    <name type="common">Beet armyworm</name>
    <name type="synonym">Noctua fulgens</name>
    <dbReference type="NCBI Taxonomy" id="7107"/>
    <lineage>
        <taxon>Eukaryota</taxon>
        <taxon>Metazoa</taxon>
        <taxon>Ecdysozoa</taxon>
        <taxon>Arthropoda</taxon>
        <taxon>Hexapoda</taxon>
        <taxon>Insecta</taxon>
        <taxon>Pterygota</taxon>
        <taxon>Neoptera</taxon>
        <taxon>Endopterygota</taxon>
        <taxon>Lepidoptera</taxon>
        <taxon>Glossata</taxon>
        <taxon>Ditrysia</taxon>
        <taxon>Noctuoidea</taxon>
        <taxon>Noctuidae</taxon>
        <taxon>Amphipyrinae</taxon>
        <taxon>Spodoptera</taxon>
    </lineage>
</organism>
<feature type="transmembrane region" description="Helical" evidence="8">
    <location>
        <begin position="440"/>
        <end position="460"/>
    </location>
</feature>
<comment type="subcellular location">
    <subcellularLocation>
        <location evidence="1">Endoplasmic reticulum membrane</location>
        <topology evidence="1">Multi-pass membrane protein</topology>
    </subcellularLocation>
</comment>
<dbReference type="EMBL" id="JACKWZ010000342">
    <property type="protein sequence ID" value="KAF9409067.1"/>
    <property type="molecule type" value="Genomic_DNA"/>
</dbReference>
<keyword evidence="5" id="KW-0256">Endoplasmic reticulum</keyword>
<feature type="transmembrane region" description="Helical" evidence="8">
    <location>
        <begin position="275"/>
        <end position="299"/>
    </location>
</feature>
<dbReference type="GO" id="GO:0016757">
    <property type="term" value="F:glycosyltransferase activity"/>
    <property type="evidence" value="ECO:0007669"/>
    <property type="project" value="UniProtKB-KW"/>
</dbReference>
<gene>
    <name evidence="10" type="ORF">HW555_011451</name>
</gene>
<evidence type="ECO:0000256" key="3">
    <source>
        <dbReference type="ARBA" id="ARBA00022679"/>
    </source>
</evidence>
<keyword evidence="7 8" id="KW-0472">Membrane</keyword>
<feature type="transmembrane region" description="Helical" evidence="8">
    <location>
        <begin position="21"/>
        <end position="42"/>
    </location>
</feature>
<evidence type="ECO:0000256" key="8">
    <source>
        <dbReference type="SAM" id="Phobius"/>
    </source>
</evidence>
<dbReference type="PANTHER" id="PTHR12496:SF2">
    <property type="entry name" value="METHYLTRANSFERASE-LIKE PROTEIN 25B"/>
    <property type="match status" value="1"/>
</dbReference>
<feature type="transmembrane region" description="Helical" evidence="8">
    <location>
        <begin position="383"/>
        <end position="403"/>
    </location>
</feature>
<evidence type="ECO:0000256" key="6">
    <source>
        <dbReference type="ARBA" id="ARBA00022989"/>
    </source>
</evidence>
<sequence>MFVDTEILKAISFKETAKLPLHYWLLVLLRFLFTILPQRGYIHPDEFFQNVEVIAGDIFSIDVSKTWEFDPKFPIRNIFVPKMILGPPLHFIQFFHPYVKHYVGIDLKTPYYLLMIPRLFICFLSLINDFCLYRICVLYGQNFKHRLTIFATSYVVFVYCCRSFSNTFETIFFSLLLLIVAESMQKSDKVIYHNEFLKEKYEKAATTVEKVKIFKLSTHLPEHSLNNVIILATIVVIGIFNRPTFVCFAFAPIFFWLHRGLGSTVVGFKDFHFRIFTFIVCGIPSALLLILVDSGYYGYITMADIESLKISWDNWVVTPLNFLRYNSDTGNLKKHGLHPRWLHVVVNVPLLFNVLGIIATVALSINAYRFVRGQYSKLPRIQSITGLMMFSLVIPIAVLSYFPHQEARFIVPVLVPLIYLFGNHLYPNEIEGRATRKWKFIFRYVWYLLNILLTIFFGFIHQGGIYPLAKGIHHDLKKASNYGQHTYIVTTHSYSIPTYLLQLESTTKVYKDKKTGHKYRLSPTTFIHKYGSIPVEALFDKVDTMLSSAERLKAEYNKNYRFYIVTPCSLDTQVKKVAATYDYFKLYQVGAYYPHYSSEALPTFPGERHEYCARNSSVRPHKMIFAERLACYLSMYCIKNYQVRILVPEDVKTCLEMSLKVIRMYDWLLDLYVLDFFVDDHWNKLPSTWRHTFERMDPKHLGDILSKKESNMLLPLSFLALIKSIEALTIPRERQDITLNETEHIDLNTCKHHPRLKNLFLKHVKLKKRHEISLMAGVVVDTAVQTGCSSVIDFGSGLGHLVRVLAYRDDMHAAGIECQSQLTEEARKLDLELEYTAKKHLTSKAVSKLKRPLHFNMTLSTHKQLTELALPKFMENYGLIGLHPCGDLGPLLLKQFVEYENIKFICVVGCCFMKLTCDGLNRGYPMSDFVRSLDSHLSFASREIACHAIEVYCERLCKGNYEDLKIHAYRAALERMLVDQDPKLRHSPVRSIKHSNTMSFEQYCSQATERLNITLPSSPEAWSRGHADLAQWRRVVVVYTLRLALAPLVETVVLLDRVLYVLERGLTCEIKPVFDPKLSPRNHIIIAKRL</sequence>
<proteinExistence type="predicted"/>
<keyword evidence="6 8" id="KW-1133">Transmembrane helix</keyword>
<evidence type="ECO:0000256" key="7">
    <source>
        <dbReference type="ARBA" id="ARBA00023136"/>
    </source>
</evidence>
<accession>A0A835G5C8</accession>
<dbReference type="AlphaFoldDB" id="A0A835G5C8"/>
<feature type="transmembrane region" description="Helical" evidence="8">
    <location>
        <begin position="228"/>
        <end position="255"/>
    </location>
</feature>
<dbReference type="Pfam" id="PF03901">
    <property type="entry name" value="Glyco_transf_22"/>
    <property type="match status" value="1"/>
</dbReference>
<feature type="transmembrane region" description="Helical" evidence="8">
    <location>
        <begin position="154"/>
        <end position="180"/>
    </location>
</feature>
<keyword evidence="11" id="KW-1185">Reference proteome</keyword>
<comment type="caution">
    <text evidence="10">The sequence shown here is derived from an EMBL/GenBank/DDBJ whole genome shotgun (WGS) entry which is preliminary data.</text>
</comment>
<keyword evidence="2" id="KW-0328">Glycosyltransferase</keyword>
<evidence type="ECO:0000256" key="2">
    <source>
        <dbReference type="ARBA" id="ARBA00022676"/>
    </source>
</evidence>
<reference evidence="10" key="1">
    <citation type="submission" date="2020-08" db="EMBL/GenBank/DDBJ databases">
        <title>Spodoptera exigua strain:BAW_Kor-Di-RS1 Genome sequencing and assembly.</title>
        <authorList>
            <person name="Kim J."/>
            <person name="Nam H.Y."/>
            <person name="Kwon M."/>
            <person name="Choi J.H."/>
            <person name="Cho S.R."/>
            <person name="Kim G.-H."/>
        </authorList>
    </citation>
    <scope>NUCLEOTIDE SEQUENCE</scope>
    <source>
        <strain evidence="10">BAW_Kor-Di-RS1</strain>
        <tissue evidence="10">Whole-body</tissue>
    </source>
</reference>
<name>A0A835G5C8_SPOEX</name>
<feature type="transmembrane region" description="Helical" evidence="8">
    <location>
        <begin position="350"/>
        <end position="371"/>
    </location>
</feature>
<dbReference type="Pfam" id="PF13679">
    <property type="entry name" value="Methyltransf_32"/>
    <property type="match status" value="1"/>
</dbReference>
<dbReference type="PANTHER" id="PTHR12496">
    <property type="entry name" value="CGI-41 METHYLTRANSFERASE"/>
    <property type="match status" value="1"/>
</dbReference>
<keyword evidence="3" id="KW-0808">Transferase</keyword>
<evidence type="ECO:0000313" key="10">
    <source>
        <dbReference type="EMBL" id="KAF9409067.1"/>
    </source>
</evidence>
<keyword evidence="4 8" id="KW-0812">Transmembrane</keyword>
<feature type="domain" description="Methyltransferase" evidence="9">
    <location>
        <begin position="767"/>
        <end position="916"/>
    </location>
</feature>
<evidence type="ECO:0000256" key="1">
    <source>
        <dbReference type="ARBA" id="ARBA00004477"/>
    </source>
</evidence>
<dbReference type="InterPro" id="IPR025714">
    <property type="entry name" value="Methyltranfer_dom"/>
</dbReference>
<evidence type="ECO:0000259" key="9">
    <source>
        <dbReference type="Pfam" id="PF13679"/>
    </source>
</evidence>